<gene>
    <name evidence="2" type="ORF">RDV89_04855</name>
</gene>
<keyword evidence="3" id="KW-1185">Reference proteome</keyword>
<proteinExistence type="predicted"/>
<feature type="region of interest" description="Disordered" evidence="1">
    <location>
        <begin position="69"/>
        <end position="96"/>
    </location>
</feature>
<accession>A0ABU3PT18</accession>
<dbReference type="EMBL" id="JAVYII010000002">
    <property type="protein sequence ID" value="MDT9592383.1"/>
    <property type="molecule type" value="Genomic_DNA"/>
</dbReference>
<dbReference type="Proteomes" id="UP001268542">
    <property type="component" value="Unassembled WGS sequence"/>
</dbReference>
<evidence type="ECO:0008006" key="4">
    <source>
        <dbReference type="Google" id="ProtNLM"/>
    </source>
</evidence>
<evidence type="ECO:0000313" key="2">
    <source>
        <dbReference type="EMBL" id="MDT9592383.1"/>
    </source>
</evidence>
<evidence type="ECO:0000313" key="3">
    <source>
        <dbReference type="Proteomes" id="UP001268542"/>
    </source>
</evidence>
<protein>
    <recommendedName>
        <fullName evidence="4">YtxH domain-containing protein</fullName>
    </recommendedName>
</protein>
<sequence>MRKLTLLVGIGIGYVLGTRAGTQRYEQLKAQAQRAWQNPTVQEKAAQAQDAVREAAPKVGEKAGEVAQAVAAKVRSDDESGGSHAASSQPGASSGA</sequence>
<comment type="caution">
    <text evidence="2">The sequence shown here is derived from an EMBL/GenBank/DDBJ whole genome shotgun (WGS) entry which is preliminary data.</text>
</comment>
<organism evidence="2 3">
    <name type="scientific">Nocardioides imazamoxiresistens</name>
    <dbReference type="NCBI Taxonomy" id="3231893"/>
    <lineage>
        <taxon>Bacteria</taxon>
        <taxon>Bacillati</taxon>
        <taxon>Actinomycetota</taxon>
        <taxon>Actinomycetes</taxon>
        <taxon>Propionibacteriales</taxon>
        <taxon>Nocardioidaceae</taxon>
        <taxon>Nocardioides</taxon>
    </lineage>
</organism>
<feature type="compositionally biased region" description="Low complexity" evidence="1">
    <location>
        <begin position="82"/>
        <end position="96"/>
    </location>
</feature>
<evidence type="ECO:0000256" key="1">
    <source>
        <dbReference type="SAM" id="MobiDB-lite"/>
    </source>
</evidence>
<dbReference type="RefSeq" id="WP_315731814.1">
    <property type="nucleotide sequence ID" value="NZ_JAVYII010000002.1"/>
</dbReference>
<reference evidence="2 3" key="1">
    <citation type="submission" date="2023-08" db="EMBL/GenBank/DDBJ databases">
        <title>Nocardioides seae sp. nov., a bacterium isolated from a soil.</title>
        <authorList>
            <person name="Wang X."/>
        </authorList>
    </citation>
    <scope>NUCLEOTIDE SEQUENCE [LARGE SCALE GENOMIC DNA]</scope>
    <source>
        <strain evidence="2 3">YZH12</strain>
    </source>
</reference>
<name>A0ABU3PT18_9ACTN</name>